<organism evidence="2 3">
    <name type="scientific">Vibrio astriarenae</name>
    <dbReference type="NCBI Taxonomy" id="1481923"/>
    <lineage>
        <taxon>Bacteria</taxon>
        <taxon>Pseudomonadati</taxon>
        <taxon>Pseudomonadota</taxon>
        <taxon>Gammaproteobacteria</taxon>
        <taxon>Vibrionales</taxon>
        <taxon>Vibrionaceae</taxon>
        <taxon>Vibrio</taxon>
    </lineage>
</organism>
<dbReference type="PANTHER" id="PTHR33608:SF12">
    <property type="entry name" value="DUF58 DOMAIN-CONTAINING PROTEIN"/>
    <property type="match status" value="1"/>
</dbReference>
<protein>
    <submittedName>
        <fullName evidence="2">DUF58 domain-containing protein</fullName>
    </submittedName>
</protein>
<dbReference type="KEGG" id="vas:GT360_21785"/>
<dbReference type="AlphaFoldDB" id="A0A7Z2YGD9"/>
<feature type="domain" description="DUF58" evidence="1">
    <location>
        <begin position="52"/>
        <end position="268"/>
    </location>
</feature>
<dbReference type="EMBL" id="CP047476">
    <property type="protein sequence ID" value="QIA66124.1"/>
    <property type="molecule type" value="Genomic_DNA"/>
</dbReference>
<evidence type="ECO:0000313" key="3">
    <source>
        <dbReference type="Proteomes" id="UP000464262"/>
    </source>
</evidence>
<dbReference type="Pfam" id="PF01882">
    <property type="entry name" value="DUF58"/>
    <property type="match status" value="1"/>
</dbReference>
<reference evidence="2 3" key="1">
    <citation type="submission" date="2020-01" db="EMBL/GenBank/DDBJ databases">
        <title>Whole genome and functional gene identification of agarase of Vibrio HN897.</title>
        <authorList>
            <person name="Liu Y."/>
            <person name="Zhao Z."/>
        </authorList>
    </citation>
    <scope>NUCLEOTIDE SEQUENCE [LARGE SCALE GENOMIC DNA]</scope>
    <source>
        <strain evidence="2 3">HN897</strain>
    </source>
</reference>
<dbReference type="RefSeq" id="WP_164651109.1">
    <property type="nucleotide sequence ID" value="NZ_CP047476.1"/>
</dbReference>
<proteinExistence type="predicted"/>
<sequence length="304" mass="34212">MSDSRIYPNIDGLGHLSQLGKTLAWHPPYQRLTPLTGKHRSHQRGRGLDFVELRHYYPGDDVRCIDWKVTQRTGQPYLRVYAEENDKQIALLIDLRNTMFFASDGSMKSAIASEVAAIISGGIIRDGDRLGAVVLTAQGIITIPCRRGEKALLSILNTLVQEAGKLPSLKPKSVSLADGLETLNNLGLRNSQCFIISDFHDYASSHASRYLDALAKHNSLIGFSINDPLEEKLPTHDVLFGNQELQVEVKKHQLTDKAQFEEHVAEEKQQLKAHCDKHRLPLLNFTTHQETWAQMQSRCKRGNQ</sequence>
<dbReference type="InterPro" id="IPR002881">
    <property type="entry name" value="DUF58"/>
</dbReference>
<evidence type="ECO:0000259" key="1">
    <source>
        <dbReference type="Pfam" id="PF01882"/>
    </source>
</evidence>
<gene>
    <name evidence="2" type="ORF">GT360_21785</name>
</gene>
<dbReference type="Proteomes" id="UP000464262">
    <property type="component" value="Chromosome 2"/>
</dbReference>
<dbReference type="PANTHER" id="PTHR33608">
    <property type="entry name" value="BLL2464 PROTEIN"/>
    <property type="match status" value="1"/>
</dbReference>
<accession>A0A7Z2YGD9</accession>
<name>A0A7Z2YGD9_9VIBR</name>
<evidence type="ECO:0000313" key="2">
    <source>
        <dbReference type="EMBL" id="QIA66124.1"/>
    </source>
</evidence>
<keyword evidence="3" id="KW-1185">Reference proteome</keyword>